<comment type="subcellular location">
    <subcellularLocation>
        <location evidence="1">Membrane</location>
        <topology evidence="1">Multi-pass membrane protein</topology>
    </subcellularLocation>
</comment>
<name>A0A1H2SFY4_9PROT</name>
<dbReference type="GO" id="GO:0016020">
    <property type="term" value="C:membrane"/>
    <property type="evidence" value="ECO:0007669"/>
    <property type="project" value="UniProtKB-SubCell"/>
</dbReference>
<proteinExistence type="predicted"/>
<accession>A0A1H2SFY4</accession>
<dbReference type="PANTHER" id="PTHR45649">
    <property type="entry name" value="AMINO-ACID PERMEASE BAT1"/>
    <property type="match status" value="1"/>
</dbReference>
<dbReference type="RefSeq" id="WP_083340147.1">
    <property type="nucleotide sequence ID" value="NZ_FNNH01000007.1"/>
</dbReference>
<dbReference type="InterPro" id="IPR002293">
    <property type="entry name" value="AA/rel_permease1"/>
</dbReference>
<evidence type="ECO:0000313" key="8">
    <source>
        <dbReference type="Proteomes" id="UP000183454"/>
    </source>
</evidence>
<protein>
    <submittedName>
        <fullName evidence="7">Amino acid transporter</fullName>
    </submittedName>
</protein>
<feature type="transmembrane region" description="Helical" evidence="6">
    <location>
        <begin position="28"/>
        <end position="48"/>
    </location>
</feature>
<feature type="transmembrane region" description="Helical" evidence="6">
    <location>
        <begin position="418"/>
        <end position="437"/>
    </location>
</feature>
<dbReference type="Proteomes" id="UP000183454">
    <property type="component" value="Unassembled WGS sequence"/>
</dbReference>
<feature type="transmembrane region" description="Helical" evidence="6">
    <location>
        <begin position="351"/>
        <end position="368"/>
    </location>
</feature>
<evidence type="ECO:0000256" key="1">
    <source>
        <dbReference type="ARBA" id="ARBA00004141"/>
    </source>
</evidence>
<evidence type="ECO:0000256" key="4">
    <source>
        <dbReference type="ARBA" id="ARBA00022989"/>
    </source>
</evidence>
<dbReference type="AlphaFoldDB" id="A0A1H2SFY4"/>
<evidence type="ECO:0000256" key="2">
    <source>
        <dbReference type="ARBA" id="ARBA00022448"/>
    </source>
</evidence>
<dbReference type="GO" id="GO:0022857">
    <property type="term" value="F:transmembrane transporter activity"/>
    <property type="evidence" value="ECO:0007669"/>
    <property type="project" value="InterPro"/>
</dbReference>
<feature type="transmembrane region" description="Helical" evidence="6">
    <location>
        <begin position="60"/>
        <end position="81"/>
    </location>
</feature>
<keyword evidence="4 6" id="KW-1133">Transmembrane helix</keyword>
<evidence type="ECO:0000256" key="6">
    <source>
        <dbReference type="SAM" id="Phobius"/>
    </source>
</evidence>
<dbReference type="Gene3D" id="1.20.1740.10">
    <property type="entry name" value="Amino acid/polyamine transporter I"/>
    <property type="match status" value="1"/>
</dbReference>
<dbReference type="EMBL" id="FNNH01000007">
    <property type="protein sequence ID" value="SDW30425.1"/>
    <property type="molecule type" value="Genomic_DNA"/>
</dbReference>
<keyword evidence="3 6" id="KW-0812">Transmembrane</keyword>
<feature type="transmembrane region" description="Helical" evidence="6">
    <location>
        <begin position="172"/>
        <end position="193"/>
    </location>
</feature>
<feature type="transmembrane region" description="Helical" evidence="6">
    <location>
        <begin position="304"/>
        <end position="322"/>
    </location>
</feature>
<reference evidence="7 8" key="1">
    <citation type="submission" date="2016-10" db="EMBL/GenBank/DDBJ databases">
        <authorList>
            <person name="de Groot N.N."/>
        </authorList>
    </citation>
    <scope>NUCLEOTIDE SEQUENCE [LARGE SCALE GENOMIC DNA]</scope>
    <source>
        <strain evidence="7 8">Nm110</strain>
    </source>
</reference>
<evidence type="ECO:0000256" key="5">
    <source>
        <dbReference type="ARBA" id="ARBA00023136"/>
    </source>
</evidence>
<feature type="transmembrane region" description="Helical" evidence="6">
    <location>
        <begin position="102"/>
        <end position="134"/>
    </location>
</feature>
<dbReference type="PANTHER" id="PTHR45649:SF26">
    <property type="entry name" value="OS04G0435100 PROTEIN"/>
    <property type="match status" value="1"/>
</dbReference>
<dbReference type="Pfam" id="PF13520">
    <property type="entry name" value="AA_permease_2"/>
    <property type="match status" value="1"/>
</dbReference>
<feature type="transmembrane region" description="Helical" evidence="6">
    <location>
        <begin position="140"/>
        <end position="160"/>
    </location>
</feature>
<sequence length="476" mass="51425">MSTVHSHKSFSSEMKSTDPQMLNRSMGIWNSFTLGFAVVSPVVGLYAIVGVQTNVTGGGWFTALVICLIMQLLVATVYAELSSQFPIAGGAYKWARQLGGTITGQCAGIIYVSSTIAMLTTTAYTGGIWLAILFDAPSGTGFMMVCWGMVFLLICMLLNLAHVNVFKSIIALGVYAEIIGSFGIALLLFLFFREHPVSELFQHLGSGTAPDKLSAFLAALAIAGWAFIGFDACSTTSEETHQPKRMVPRAIFFSLCAVGTVVVFNSAALTLSFDHDTLAKTSATFDPITPLITTHIGDWFEKPFLAIVVIAFLACGASVVKYTSRIVFSMAREGNLPAPLSHVTTAKTPRNAILCTVFLAGLGLLFGLHDQAVATIIAFGTGGLYAMFSMTTGVGLYTRLTGRWDPTLGELRLGRWGLIINIIAFLWSLFELINIAWPRTYLASPNAPWWQLWAVPLVLGSILSATTLTILIRRNK</sequence>
<feature type="transmembrane region" description="Helical" evidence="6">
    <location>
        <begin position="251"/>
        <end position="273"/>
    </location>
</feature>
<dbReference type="PIRSF" id="PIRSF006060">
    <property type="entry name" value="AA_transporter"/>
    <property type="match status" value="1"/>
</dbReference>
<evidence type="ECO:0000313" key="7">
    <source>
        <dbReference type="EMBL" id="SDW30425.1"/>
    </source>
</evidence>
<feature type="transmembrane region" description="Helical" evidence="6">
    <location>
        <begin position="374"/>
        <end position="397"/>
    </location>
</feature>
<evidence type="ECO:0000256" key="3">
    <source>
        <dbReference type="ARBA" id="ARBA00022692"/>
    </source>
</evidence>
<keyword evidence="5 6" id="KW-0472">Membrane</keyword>
<feature type="transmembrane region" description="Helical" evidence="6">
    <location>
        <begin position="449"/>
        <end position="472"/>
    </location>
</feature>
<keyword evidence="2" id="KW-0813">Transport</keyword>
<gene>
    <name evidence="7" type="ORF">SAMN05421882_100734</name>
</gene>
<feature type="transmembrane region" description="Helical" evidence="6">
    <location>
        <begin position="213"/>
        <end position="230"/>
    </location>
</feature>
<organism evidence="7 8">
    <name type="scientific">Nitrosomonas communis</name>
    <dbReference type="NCBI Taxonomy" id="44574"/>
    <lineage>
        <taxon>Bacteria</taxon>
        <taxon>Pseudomonadati</taxon>
        <taxon>Pseudomonadota</taxon>
        <taxon>Betaproteobacteria</taxon>
        <taxon>Nitrosomonadales</taxon>
        <taxon>Nitrosomonadaceae</taxon>
        <taxon>Nitrosomonas</taxon>
    </lineage>
</organism>